<gene>
    <name evidence="1" type="ORF">ANASTE_00367</name>
</gene>
<dbReference type="RefSeq" id="WP_007048822.1">
    <property type="nucleotide sequence ID" value="NZ_DS560015.1"/>
</dbReference>
<comment type="caution">
    <text evidence="1">The sequence shown here is derived from an EMBL/GenBank/DDBJ whole genome shotgun (WGS) entry which is preliminary data.</text>
</comment>
<evidence type="ECO:0000313" key="1">
    <source>
        <dbReference type="EMBL" id="EDS72658.1"/>
    </source>
</evidence>
<reference evidence="1" key="2">
    <citation type="submission" date="2013-08" db="EMBL/GenBank/DDBJ databases">
        <title>Draft genome sequence of Anaerofustis stercorihominis (DSM 17244).</title>
        <authorList>
            <person name="Sudarsanam P."/>
            <person name="Ley R."/>
            <person name="Guruge J."/>
            <person name="Turnbaugh P.J."/>
            <person name="Mahowald M."/>
            <person name="Liep D."/>
            <person name="Gordon J."/>
        </authorList>
    </citation>
    <scope>NUCLEOTIDE SEQUENCE</scope>
    <source>
        <strain evidence="1">DSM 17244</strain>
    </source>
</reference>
<dbReference type="EMBL" id="ABIL02000005">
    <property type="protein sequence ID" value="EDS72658.1"/>
    <property type="molecule type" value="Genomic_DNA"/>
</dbReference>
<dbReference type="GeneID" id="97999325"/>
<dbReference type="Proteomes" id="UP000005178">
    <property type="component" value="Unassembled WGS sequence"/>
</dbReference>
<name>B1C6M1_9FIRM</name>
<organism evidence="1 2">
    <name type="scientific">Anaerofustis stercorihominis DSM 17244</name>
    <dbReference type="NCBI Taxonomy" id="445971"/>
    <lineage>
        <taxon>Bacteria</taxon>
        <taxon>Bacillati</taxon>
        <taxon>Bacillota</taxon>
        <taxon>Clostridia</taxon>
        <taxon>Eubacteriales</taxon>
        <taxon>Eubacteriaceae</taxon>
        <taxon>Anaerofustis</taxon>
    </lineage>
</organism>
<reference evidence="1" key="1">
    <citation type="submission" date="2008-01" db="EMBL/GenBank/DDBJ databases">
        <authorList>
            <person name="Fulton L."/>
            <person name="Clifton S."/>
            <person name="Fulton B."/>
            <person name="Xu J."/>
            <person name="Minx P."/>
            <person name="Pepin K.H."/>
            <person name="Johnson M."/>
            <person name="Thiruvilangam P."/>
            <person name="Bhonagiri V."/>
            <person name="Nash W.E."/>
            <person name="Mardis E.R."/>
            <person name="Wilson R.K."/>
        </authorList>
    </citation>
    <scope>NUCLEOTIDE SEQUENCE [LARGE SCALE GENOMIC DNA]</scope>
    <source>
        <strain evidence="1">DSM 17244</strain>
    </source>
</reference>
<sequence length="116" mass="14123">MLKIKKIYNYPKVKSWAILSRSGDRAELYYYYKPRMNTIRKYYHMEDYIMLDLCLETLKNKSIYYAKRKMGFAVTEELFEMVIKLLRFQGYIKYANILEQNTTSELMKPIIKKESE</sequence>
<protein>
    <submittedName>
        <fullName evidence="1">Uncharacterized protein</fullName>
    </submittedName>
</protein>
<accession>B1C6M1</accession>
<dbReference type="AlphaFoldDB" id="B1C6M1"/>
<keyword evidence="2" id="KW-1185">Reference proteome</keyword>
<dbReference type="HOGENOM" id="CLU_2091697_0_0_9"/>
<proteinExistence type="predicted"/>
<dbReference type="OrthoDB" id="1976819at2"/>
<evidence type="ECO:0000313" key="2">
    <source>
        <dbReference type="Proteomes" id="UP000005178"/>
    </source>
</evidence>
<dbReference type="STRING" id="445971.ANASTE_00367"/>